<dbReference type="OrthoDB" id="9803444at2"/>
<dbReference type="RefSeq" id="WP_071547392.1">
    <property type="nucleotide sequence ID" value="NZ_LKAQ01000005.1"/>
</dbReference>
<feature type="transmembrane region" description="Helical" evidence="8">
    <location>
        <begin position="188"/>
        <end position="205"/>
    </location>
</feature>
<accession>A0A1J5NB48</accession>
<evidence type="ECO:0000256" key="6">
    <source>
        <dbReference type="ARBA" id="ARBA00022989"/>
    </source>
</evidence>
<proteinExistence type="inferred from homology"/>
<dbReference type="Pfam" id="PF03591">
    <property type="entry name" value="AzlC"/>
    <property type="match status" value="1"/>
</dbReference>
<dbReference type="GO" id="GO:0005886">
    <property type="term" value="C:plasma membrane"/>
    <property type="evidence" value="ECO:0007669"/>
    <property type="project" value="UniProtKB-SubCell"/>
</dbReference>
<keyword evidence="4" id="KW-1003">Cell membrane</keyword>
<evidence type="ECO:0000256" key="4">
    <source>
        <dbReference type="ARBA" id="ARBA00022475"/>
    </source>
</evidence>
<comment type="subcellular location">
    <subcellularLocation>
        <location evidence="1">Cell membrane</location>
        <topology evidence="1">Multi-pass membrane protein</topology>
    </subcellularLocation>
</comment>
<evidence type="ECO:0000256" key="3">
    <source>
        <dbReference type="ARBA" id="ARBA00022448"/>
    </source>
</evidence>
<evidence type="ECO:0000256" key="8">
    <source>
        <dbReference type="SAM" id="Phobius"/>
    </source>
</evidence>
<dbReference type="AlphaFoldDB" id="A0A1J5NB48"/>
<evidence type="ECO:0000313" key="9">
    <source>
        <dbReference type="EMBL" id="OIQ48969.1"/>
    </source>
</evidence>
<feature type="transmembrane region" description="Helical" evidence="8">
    <location>
        <begin position="71"/>
        <end position="93"/>
    </location>
</feature>
<sequence>MDARLTLESARQGALRTLPVAFSVFAYGMVYGLLTRQAGLTLAESVLSSGLIFAGSSQFVSLDMWSHPLPVTALVFTTCVVNLRHVLMSASLTPWMRGLPSRSTLPLLFLLSDESWAMTYGAVSRGKSDLGFLLGSGLLIWAAWMAATITGRLAGAVIPAPEAFGLDFAFTAVFLSLLAGLWKGKGDIPPWVVAAVTALLVDHFLPGKWYIVIGGLAGSLTGLWGNNADR</sequence>
<dbReference type="PANTHER" id="PTHR34979:SF1">
    <property type="entry name" value="INNER MEMBRANE PROTEIN YGAZ"/>
    <property type="match status" value="1"/>
</dbReference>
<evidence type="ECO:0000256" key="5">
    <source>
        <dbReference type="ARBA" id="ARBA00022692"/>
    </source>
</evidence>
<keyword evidence="6 8" id="KW-1133">Transmembrane helix</keyword>
<keyword evidence="5 8" id="KW-0812">Transmembrane</keyword>
<dbReference type="Proteomes" id="UP000181901">
    <property type="component" value="Unassembled WGS sequence"/>
</dbReference>
<organism evidence="9 10">
    <name type="scientific">Pseudodesulfovibrio hydrargyri</name>
    <dbReference type="NCBI Taxonomy" id="2125990"/>
    <lineage>
        <taxon>Bacteria</taxon>
        <taxon>Pseudomonadati</taxon>
        <taxon>Thermodesulfobacteriota</taxon>
        <taxon>Desulfovibrionia</taxon>
        <taxon>Desulfovibrionales</taxon>
        <taxon>Desulfovibrionaceae</taxon>
    </lineage>
</organism>
<evidence type="ECO:0000256" key="7">
    <source>
        <dbReference type="ARBA" id="ARBA00023136"/>
    </source>
</evidence>
<dbReference type="InterPro" id="IPR011606">
    <property type="entry name" value="Brnchd-chn_aa_trnsp_permease"/>
</dbReference>
<keyword evidence="3" id="KW-0813">Transport</keyword>
<dbReference type="EMBL" id="LKAQ01000005">
    <property type="protein sequence ID" value="OIQ48969.1"/>
    <property type="molecule type" value="Genomic_DNA"/>
</dbReference>
<gene>
    <name evidence="9" type="primary">ygaZ_3</name>
    <name evidence="9" type="ORF">BerOc1_03727</name>
</gene>
<feature type="transmembrane region" description="Helical" evidence="8">
    <location>
        <begin position="130"/>
        <end position="151"/>
    </location>
</feature>
<feature type="transmembrane region" description="Helical" evidence="8">
    <location>
        <begin position="163"/>
        <end position="182"/>
    </location>
</feature>
<reference evidence="9 10" key="1">
    <citation type="submission" date="2015-09" db="EMBL/GenBank/DDBJ databases">
        <title>Genome of Desulfovibrio dechloracetivorans BerOc1, a mercury methylating strain isolated from highly hydrocarbons and metals contaminated coastal sediments.</title>
        <authorList>
            <person name="Goni Urriza M."/>
            <person name="Gassie C."/>
            <person name="Bouchez O."/>
            <person name="Klopp C."/>
            <person name="Ranchou-Peyruse A."/>
            <person name="Remy G."/>
        </authorList>
    </citation>
    <scope>NUCLEOTIDE SEQUENCE [LARGE SCALE GENOMIC DNA]</scope>
    <source>
        <strain evidence="9 10">BerOc1</strain>
    </source>
</reference>
<comment type="similarity">
    <text evidence="2">Belongs to the AzlC family.</text>
</comment>
<evidence type="ECO:0000256" key="1">
    <source>
        <dbReference type="ARBA" id="ARBA00004651"/>
    </source>
</evidence>
<evidence type="ECO:0000256" key="2">
    <source>
        <dbReference type="ARBA" id="ARBA00010735"/>
    </source>
</evidence>
<protein>
    <submittedName>
        <fullName evidence="9">Inner membrane protein YgaZ</fullName>
    </submittedName>
</protein>
<keyword evidence="10" id="KW-1185">Reference proteome</keyword>
<dbReference type="PANTHER" id="PTHR34979">
    <property type="entry name" value="INNER MEMBRANE PROTEIN YGAZ"/>
    <property type="match status" value="1"/>
</dbReference>
<feature type="transmembrane region" description="Helical" evidence="8">
    <location>
        <begin position="14"/>
        <end position="34"/>
    </location>
</feature>
<dbReference type="GO" id="GO:1903785">
    <property type="term" value="P:L-valine transmembrane transport"/>
    <property type="evidence" value="ECO:0007669"/>
    <property type="project" value="TreeGrafter"/>
</dbReference>
<evidence type="ECO:0000313" key="10">
    <source>
        <dbReference type="Proteomes" id="UP000181901"/>
    </source>
</evidence>
<comment type="caution">
    <text evidence="9">The sequence shown here is derived from an EMBL/GenBank/DDBJ whole genome shotgun (WGS) entry which is preliminary data.</text>
</comment>
<name>A0A1J5NB48_9BACT</name>
<keyword evidence="7 8" id="KW-0472">Membrane</keyword>